<organism evidence="8 9">
    <name type="scientific">Mastadenovirus porcusquartum</name>
    <dbReference type="NCBI Taxonomy" id="3241439"/>
    <lineage>
        <taxon>Viruses</taxon>
        <taxon>Varidnaviria</taxon>
        <taxon>Bamfordvirae</taxon>
        <taxon>Preplasmiviricota</taxon>
        <taxon>Polisuviricotina</taxon>
        <taxon>Pharingeaviricetes</taxon>
        <taxon>Rowavirales</taxon>
        <taxon>Adenoviridae</taxon>
        <taxon>Mastadenovirus</taxon>
    </lineage>
</organism>
<dbReference type="GO" id="GO:0030246">
    <property type="term" value="F:carbohydrate binding"/>
    <property type="evidence" value="ECO:0007669"/>
    <property type="project" value="InterPro"/>
</dbReference>
<dbReference type="GeneID" id="80533590"/>
<dbReference type="PROSITE" id="PS51304">
    <property type="entry name" value="GALECTIN"/>
    <property type="match status" value="2"/>
</dbReference>
<evidence type="ECO:0000256" key="5">
    <source>
        <dbReference type="ARBA" id="ARBA00023296"/>
    </source>
</evidence>
<evidence type="ECO:0000256" key="1">
    <source>
        <dbReference type="ARBA" id="ARBA00004328"/>
    </source>
</evidence>
<dbReference type="GO" id="GO:0046718">
    <property type="term" value="P:symbiont entry into host cell"/>
    <property type="evidence" value="ECO:0007669"/>
    <property type="project" value="UniProtKB-KW"/>
</dbReference>
<keyword evidence="9" id="KW-1185">Reference proteome</keyword>
<dbReference type="SMR" id="A0A5P9VI57"/>
<dbReference type="InterPro" id="IPR000931">
    <property type="entry name" value="Adeno_fibre"/>
</dbReference>
<dbReference type="SUPFAM" id="SSF49899">
    <property type="entry name" value="Concanavalin A-like lectins/glucanases"/>
    <property type="match status" value="2"/>
</dbReference>
<keyword evidence="4" id="KW-0946">Virion</keyword>
<dbReference type="SUPFAM" id="SSF49835">
    <property type="entry name" value="Virus attachment protein globular domain"/>
    <property type="match status" value="1"/>
</dbReference>
<evidence type="ECO:0000256" key="3">
    <source>
        <dbReference type="ARBA" id="ARBA00022804"/>
    </source>
</evidence>
<dbReference type="Proteomes" id="UP000386070">
    <property type="component" value="Segment"/>
</dbReference>
<keyword evidence="2" id="KW-0945">Host-virus interaction</keyword>
<dbReference type="GO" id="GO:0019062">
    <property type="term" value="P:virion attachment to host cell"/>
    <property type="evidence" value="ECO:0007669"/>
    <property type="project" value="UniProtKB-KW"/>
</dbReference>
<dbReference type="InterPro" id="IPR013320">
    <property type="entry name" value="ConA-like_dom_sf"/>
</dbReference>
<dbReference type="InterPro" id="IPR044156">
    <property type="entry name" value="Galectin-like"/>
</dbReference>
<dbReference type="PANTHER" id="PTHR11346:SF176">
    <property type="entry name" value="32 KDA BETA-GALACTOSIDE-BINDING LECTIN LEC-3"/>
    <property type="match status" value="1"/>
</dbReference>
<dbReference type="SMART" id="SM00276">
    <property type="entry name" value="GLECT"/>
    <property type="match status" value="2"/>
</dbReference>
<dbReference type="Pfam" id="PF00337">
    <property type="entry name" value="Gal-bind_lectin"/>
    <property type="match status" value="2"/>
</dbReference>
<name>A0A5P9VI57_9ADEN</name>
<dbReference type="Pfam" id="PF00541">
    <property type="entry name" value="Adeno_knob"/>
    <property type="match status" value="1"/>
</dbReference>
<dbReference type="KEGG" id="vg:80533590"/>
<dbReference type="InterPro" id="IPR001079">
    <property type="entry name" value="Galectin_CRD"/>
</dbReference>
<comment type="subcellular location">
    <subcellularLocation>
        <location evidence="1">Virion</location>
    </subcellularLocation>
</comment>
<keyword evidence="3" id="KW-1161">Viral attachment to host cell</keyword>
<feature type="domain" description="Galectin" evidence="7">
    <location>
        <begin position="420"/>
        <end position="549"/>
    </location>
</feature>
<dbReference type="InterPro" id="IPR008982">
    <property type="entry name" value="Adenovirus_pIV-like_att"/>
</dbReference>
<dbReference type="GO" id="GO:0019028">
    <property type="term" value="C:viral capsid"/>
    <property type="evidence" value="ECO:0007669"/>
    <property type="project" value="InterPro"/>
</dbReference>
<feature type="compositionally biased region" description="Pro residues" evidence="6">
    <location>
        <begin position="346"/>
        <end position="368"/>
    </location>
</feature>
<feature type="region of interest" description="Disordered" evidence="6">
    <location>
        <begin position="318"/>
        <end position="389"/>
    </location>
</feature>
<feature type="domain" description="Galectin" evidence="7">
    <location>
        <begin position="574"/>
        <end position="709"/>
    </location>
</feature>
<sequence>MKRSVPSDFNPVYPYDYQPISLMPAFYDNYGFHEGPSGVLSLNIANPLGYTPRKKLCLKLGEGLALDPDGHLRVQIPDMQAQPPLLYQGHRLSLLFDADAGFHLTEDGALSLTKTLVYPTLWTGPAPEANVTLSGEDSPSGILRLCLSRAGGTVIGTLSVQGSLTTPSTGQTLGMNLYFDADGNVLSESNLVRGSWGMKDQDTLVTPIANGQYLMPNLTAYPRLIQTLTSSYIYTQARLDHNNSVVDIKIGLNTDLRPTAAYGLSFTMTFTNSPSTSFATDLVQFAYLGQDSSPSFLRELPLASEAAYFAKLAAASEEMPAPPEAQTQDKAAEEPPAPAEAEAPAPAEPEAPAPAEPEAPAPAEPEVPAPAESEAEAPAEPPRKPPRGDLAALYSRVHSDTRAEDTQTSPELVTTLPDPFVLPLPDGVPTGASIVLEGTLTPSAVFFTLDLVTGPASLALHFNVRLPLEGEKHIVCNSREGSSNWGEEVRPHEFPFEREKPFVLVIVIQSDTYQITVNGKPLVDFPQRLQGITRASLSGDLVFTRLTMYPPGDPRPTTLLPPPAAPLDVIPDAYVLNLPTGLTPRTLLTVTGTPTPLAEFFIVNLVYDLHYDSKNVALHFNVGFTSDSKGHIACNARMNGIWGSEITVSDFPFQRGKPFTLQILTREADFQVLVDKQPLTQFQYRLKELDQIKYVHMFGHVVQTHLEHQVPDTPVFSTAGVSKVYPQIL</sequence>
<dbReference type="RefSeq" id="YP_010796159.1">
    <property type="nucleotide sequence ID" value="NC_075965.1"/>
</dbReference>
<dbReference type="Gene3D" id="2.60.90.10">
    <property type="entry name" value="Adenovirus pIV-related, attachment domain"/>
    <property type="match status" value="1"/>
</dbReference>
<evidence type="ECO:0000313" key="9">
    <source>
        <dbReference type="Proteomes" id="UP000386070"/>
    </source>
</evidence>
<dbReference type="PANTHER" id="PTHR11346">
    <property type="entry name" value="GALECTIN"/>
    <property type="match status" value="1"/>
</dbReference>
<feature type="compositionally biased region" description="Low complexity" evidence="6">
    <location>
        <begin position="369"/>
        <end position="378"/>
    </location>
</feature>
<dbReference type="EMBL" id="MK774519">
    <property type="protein sequence ID" value="QFX65730.1"/>
    <property type="molecule type" value="Genomic_DNA"/>
</dbReference>
<dbReference type="GO" id="GO:0016936">
    <property type="term" value="F:galactoside binding"/>
    <property type="evidence" value="ECO:0007669"/>
    <property type="project" value="TreeGrafter"/>
</dbReference>
<evidence type="ECO:0000256" key="2">
    <source>
        <dbReference type="ARBA" id="ARBA00022581"/>
    </source>
</evidence>
<dbReference type="SMART" id="SM00908">
    <property type="entry name" value="Gal-bind_lectin"/>
    <property type="match status" value="2"/>
</dbReference>
<dbReference type="GO" id="GO:0007155">
    <property type="term" value="P:cell adhesion"/>
    <property type="evidence" value="ECO:0007669"/>
    <property type="project" value="InterPro"/>
</dbReference>
<keyword evidence="5" id="KW-1160">Virus entry into host cell</keyword>
<reference evidence="8 9" key="1">
    <citation type="submission" date="2019-04" db="EMBL/GenBank/DDBJ databases">
        <title>Characterization of the first genome of Porcine mastadenovirus B (HNU1 strain) and implications on its lymphotropy and special origin.</title>
        <authorList>
            <person name="Liu S.-J."/>
            <person name="Wang Q."/>
            <person name="Li T.-T."/>
            <person name="Zhang S.-H."/>
            <person name="Li J.-Y."/>
            <person name="Wu L.-J."/>
            <person name="Qiu Y."/>
            <person name="Ge X.-Y."/>
        </authorList>
    </citation>
    <scope>NUCLEOTIDE SEQUENCE [LARGE SCALE GENOMIC DNA]</scope>
    <source>
        <strain evidence="8">HNU1</strain>
    </source>
</reference>
<evidence type="ECO:0000259" key="7">
    <source>
        <dbReference type="PROSITE" id="PS51304"/>
    </source>
</evidence>
<dbReference type="CDD" id="cd00070">
    <property type="entry name" value="GLECT"/>
    <property type="match status" value="2"/>
</dbReference>
<dbReference type="Gene3D" id="2.60.120.200">
    <property type="match status" value="2"/>
</dbReference>
<dbReference type="PRINTS" id="PR00307">
    <property type="entry name" value="ADENOVSFIBRE"/>
</dbReference>
<dbReference type="InterPro" id="IPR000978">
    <property type="entry name" value="Adeno_fibre_knob"/>
</dbReference>
<accession>A0A5P9VI57</accession>
<evidence type="ECO:0000313" key="8">
    <source>
        <dbReference type="EMBL" id="QFX65730.1"/>
    </source>
</evidence>
<evidence type="ECO:0000256" key="4">
    <source>
        <dbReference type="ARBA" id="ARBA00022844"/>
    </source>
</evidence>
<evidence type="ECO:0000256" key="6">
    <source>
        <dbReference type="SAM" id="MobiDB-lite"/>
    </source>
</evidence>
<protein>
    <submittedName>
        <fullName evidence="8">Fiber</fullName>
    </submittedName>
</protein>
<proteinExistence type="predicted"/>